<name>A0A1L8WA92_9ENTE</name>
<sequence length="72" mass="8373">MLELEIGKSYICKPIGTNYEVIGCIERTYTNTAVIFVERYDQRDRFVVYDSKFRLLVKLNEIYAEAEAALVS</sequence>
<evidence type="ECO:0008006" key="3">
    <source>
        <dbReference type="Google" id="ProtNLM"/>
    </source>
</evidence>
<comment type="caution">
    <text evidence="1">The sequence shown here is derived from an EMBL/GenBank/DDBJ whole genome shotgun (WGS) entry which is preliminary data.</text>
</comment>
<organism evidence="1 2">
    <name type="scientific">Enterococcus ratti</name>
    <dbReference type="NCBI Taxonomy" id="150033"/>
    <lineage>
        <taxon>Bacteria</taxon>
        <taxon>Bacillati</taxon>
        <taxon>Bacillota</taxon>
        <taxon>Bacilli</taxon>
        <taxon>Lactobacillales</taxon>
        <taxon>Enterococcaceae</taxon>
        <taxon>Enterococcus</taxon>
    </lineage>
</organism>
<keyword evidence="2" id="KW-1185">Reference proteome</keyword>
<dbReference type="Proteomes" id="UP000182152">
    <property type="component" value="Unassembled WGS sequence"/>
</dbReference>
<dbReference type="EMBL" id="JXLB01000029">
    <property type="protein sequence ID" value="OJG77947.1"/>
    <property type="molecule type" value="Genomic_DNA"/>
</dbReference>
<evidence type="ECO:0000313" key="2">
    <source>
        <dbReference type="Proteomes" id="UP000182152"/>
    </source>
</evidence>
<dbReference type="AlphaFoldDB" id="A0A1L8WA92"/>
<proteinExistence type="predicted"/>
<gene>
    <name evidence="1" type="ORF">RV14_GL001279</name>
</gene>
<accession>A0A1L8WA92</accession>
<dbReference type="OrthoDB" id="2190077at2"/>
<reference evidence="1 2" key="1">
    <citation type="submission" date="2014-12" db="EMBL/GenBank/DDBJ databases">
        <title>Draft genome sequences of 29 type strains of Enterococci.</title>
        <authorList>
            <person name="Zhong Z."/>
            <person name="Sun Z."/>
            <person name="Liu W."/>
            <person name="Zhang W."/>
            <person name="Zhang H."/>
        </authorList>
    </citation>
    <scope>NUCLEOTIDE SEQUENCE [LARGE SCALE GENOMIC DNA]</scope>
    <source>
        <strain evidence="1 2">DSM 15687</strain>
    </source>
</reference>
<dbReference type="RefSeq" id="WP_071856224.1">
    <property type="nucleotide sequence ID" value="NZ_JXLB01000029.1"/>
</dbReference>
<evidence type="ECO:0000313" key="1">
    <source>
        <dbReference type="EMBL" id="OJG77947.1"/>
    </source>
</evidence>
<protein>
    <recommendedName>
        <fullName evidence="3">DUF2187 domain-containing protein</fullName>
    </recommendedName>
</protein>